<dbReference type="PANTHER" id="PTHR31051">
    <property type="entry name" value="PROTEASOME ASSEMBLY CHAPERONE 3"/>
    <property type="match status" value="1"/>
</dbReference>
<keyword evidence="2" id="KW-1185">Reference proteome</keyword>
<dbReference type="PANTHER" id="PTHR31051:SF1">
    <property type="entry name" value="PROTEASOME ASSEMBLY CHAPERONE 3"/>
    <property type="match status" value="1"/>
</dbReference>
<dbReference type="OrthoDB" id="5839at2759"/>
<dbReference type="EMBL" id="CP031034">
    <property type="protein sequence ID" value="QDZ17599.1"/>
    <property type="molecule type" value="Genomic_DNA"/>
</dbReference>
<protein>
    <submittedName>
        <fullName evidence="1">Proteasome assembly chaperone</fullName>
    </submittedName>
</protein>
<evidence type="ECO:0000313" key="2">
    <source>
        <dbReference type="Proteomes" id="UP000316726"/>
    </source>
</evidence>
<dbReference type="Proteomes" id="UP000316726">
    <property type="component" value="Chromosome 1"/>
</dbReference>
<keyword evidence="1" id="KW-0647">Proteasome</keyword>
<sequence length="119" mass="13124">MEAGSIVPKQCFSADILGVPTDFAIMEFDQIMVVATQMGKLGTLLQARQDSLTQTYSVEVLLGRRNDPLLEVLARQLIEKLAMARCPKNLTIWLGLKDPSNPDAIKGIIAAVSDKRPWK</sequence>
<dbReference type="InterPro" id="IPR018788">
    <property type="entry name" value="Proteasome_assmbl_chp_3"/>
</dbReference>
<dbReference type="STRING" id="1764295.A0A5B8MBJ3"/>
<organism evidence="1 2">
    <name type="scientific">Chloropicon primus</name>
    <dbReference type="NCBI Taxonomy" id="1764295"/>
    <lineage>
        <taxon>Eukaryota</taxon>
        <taxon>Viridiplantae</taxon>
        <taxon>Chlorophyta</taxon>
        <taxon>Chloropicophyceae</taxon>
        <taxon>Chloropicales</taxon>
        <taxon>Chloropicaceae</taxon>
        <taxon>Chloropicon</taxon>
    </lineage>
</organism>
<name>A0A5B8MBJ3_9CHLO</name>
<dbReference type="GO" id="GO:0000502">
    <property type="term" value="C:proteasome complex"/>
    <property type="evidence" value="ECO:0007669"/>
    <property type="project" value="UniProtKB-KW"/>
</dbReference>
<dbReference type="InterPro" id="IPR053720">
    <property type="entry name" value="Psm_Assembly_Chaperone"/>
</dbReference>
<dbReference type="GO" id="GO:0043248">
    <property type="term" value="P:proteasome assembly"/>
    <property type="evidence" value="ECO:0007669"/>
    <property type="project" value="InterPro"/>
</dbReference>
<evidence type="ECO:0000313" key="1">
    <source>
        <dbReference type="EMBL" id="QDZ17599.1"/>
    </source>
</evidence>
<dbReference type="AlphaFoldDB" id="A0A5B8MBJ3"/>
<reference evidence="1 2" key="1">
    <citation type="submission" date="2018-07" db="EMBL/GenBank/DDBJ databases">
        <title>The complete nuclear genome of the prasinophyte Chloropicon primus (CCMP1205).</title>
        <authorList>
            <person name="Pombert J.-F."/>
            <person name="Otis C."/>
            <person name="Turmel M."/>
            <person name="Lemieux C."/>
        </authorList>
    </citation>
    <scope>NUCLEOTIDE SEQUENCE [LARGE SCALE GENOMIC DNA]</scope>
    <source>
        <strain evidence="1 2">CCMP1205</strain>
    </source>
</reference>
<dbReference type="Gene3D" id="3.30.230.90">
    <property type="match status" value="1"/>
</dbReference>
<dbReference type="Pfam" id="PF10178">
    <property type="entry name" value="PAC3"/>
    <property type="match status" value="1"/>
</dbReference>
<gene>
    <name evidence="1" type="ORF">A3770_01p01170</name>
</gene>
<accession>A0A5B8MBJ3</accession>
<proteinExistence type="predicted"/>